<protein>
    <submittedName>
        <fullName evidence="1">Uncharacterized protein</fullName>
    </submittedName>
</protein>
<dbReference type="EMBL" id="CM056741">
    <property type="protein sequence ID" value="KAJ8686844.1"/>
    <property type="molecule type" value="Genomic_DNA"/>
</dbReference>
<name>A0ACC2PTC9_9HYME</name>
<evidence type="ECO:0000313" key="2">
    <source>
        <dbReference type="Proteomes" id="UP001239111"/>
    </source>
</evidence>
<reference evidence="1" key="1">
    <citation type="submission" date="2023-04" db="EMBL/GenBank/DDBJ databases">
        <title>A chromosome-level genome assembly of the parasitoid wasp Eretmocerus hayati.</title>
        <authorList>
            <person name="Zhong Y."/>
            <person name="Liu S."/>
            <person name="Liu Y."/>
        </authorList>
    </citation>
    <scope>NUCLEOTIDE SEQUENCE</scope>
    <source>
        <strain evidence="1">ZJU_SS_LIU_2023</strain>
    </source>
</reference>
<gene>
    <name evidence="1" type="ORF">QAD02_022638</name>
</gene>
<dbReference type="Proteomes" id="UP001239111">
    <property type="component" value="Chromosome 1"/>
</dbReference>
<keyword evidence="2" id="KW-1185">Reference proteome</keyword>
<organism evidence="1 2">
    <name type="scientific">Eretmocerus hayati</name>
    <dbReference type="NCBI Taxonomy" id="131215"/>
    <lineage>
        <taxon>Eukaryota</taxon>
        <taxon>Metazoa</taxon>
        <taxon>Ecdysozoa</taxon>
        <taxon>Arthropoda</taxon>
        <taxon>Hexapoda</taxon>
        <taxon>Insecta</taxon>
        <taxon>Pterygota</taxon>
        <taxon>Neoptera</taxon>
        <taxon>Endopterygota</taxon>
        <taxon>Hymenoptera</taxon>
        <taxon>Apocrita</taxon>
        <taxon>Proctotrupomorpha</taxon>
        <taxon>Chalcidoidea</taxon>
        <taxon>Aphelinidae</taxon>
        <taxon>Aphelininae</taxon>
        <taxon>Eretmocerus</taxon>
    </lineage>
</organism>
<proteinExistence type="predicted"/>
<accession>A0ACC2PTC9</accession>
<sequence>MLSSVWLTEDVGGNSHKSIHPAHQQQKQIPSHEIKIPEPFIEVDISQFYTPTSPESSELWTQDLLSSSIDPTNSFDVISKKPRLVTVRPKRIPRPITAAQRSSKESSSSAGLPTATTSIERDPLDTQGFMPLSNLGYLVEKDSIQRYLCAGCGAVYNQLGLLNKHLAQCLSSTRLSGAVSRPESVNRPETSSLEHGQFPCHNCNRVYVSKSSLNRHRRANCPGTRAAICDYEYHNVSRTLMSGVYMYEGTKIVESQESTENIAELEHSIKQEPQDWPDTPSPSMDIQRMSCVSDPLVIGSTPKRLLIQAPKSSSNTPTPTSTQDFSQKPIFILPKPSVSAPKSTNFQTKQFNLKKKSIPKLNSPISCASNFPSFGDKSTGLTMAQNTLSLSQASFVIDKSDPTSLKIFPKSLTPNLITAQSKSPRVTPVKHGSKQSSLKAANRSVTGMTSPSTFSLAPSLTVSSQIASSQQSSFTASSPGPLFVVTSYGGGQNITQPSEPKTRMRPLLPKKDWLAMLTKLPLTFHMLDPRSCGSSEGASGRGFNSKEKNFPCPKCPTGFSEKGSLTRHLRYECQQEPRFKCPYCNYRTKWTSSIYNHVRNKHEGQRVYCVDVRADEACMAGRRSMLTPTNIN</sequence>
<comment type="caution">
    <text evidence="1">The sequence shown here is derived from an EMBL/GenBank/DDBJ whole genome shotgun (WGS) entry which is preliminary data.</text>
</comment>
<evidence type="ECO:0000313" key="1">
    <source>
        <dbReference type="EMBL" id="KAJ8686844.1"/>
    </source>
</evidence>